<dbReference type="EMBL" id="KZ559507">
    <property type="protein sequence ID" value="PLN85062.1"/>
    <property type="molecule type" value="Genomic_DNA"/>
</dbReference>
<proteinExistence type="predicted"/>
<evidence type="ECO:0000313" key="3">
    <source>
        <dbReference type="Proteomes" id="UP000235023"/>
    </source>
</evidence>
<dbReference type="OrthoDB" id="3713149at2759"/>
<organism evidence="2 3">
    <name type="scientific">Aspergillus taichungensis</name>
    <dbReference type="NCBI Taxonomy" id="482145"/>
    <lineage>
        <taxon>Eukaryota</taxon>
        <taxon>Fungi</taxon>
        <taxon>Dikarya</taxon>
        <taxon>Ascomycota</taxon>
        <taxon>Pezizomycotina</taxon>
        <taxon>Eurotiomycetes</taxon>
        <taxon>Eurotiomycetidae</taxon>
        <taxon>Eurotiales</taxon>
        <taxon>Aspergillaceae</taxon>
        <taxon>Aspergillus</taxon>
        <taxon>Aspergillus subgen. Circumdati</taxon>
    </lineage>
</organism>
<protein>
    <submittedName>
        <fullName evidence="2">Uncharacterized protein</fullName>
    </submittedName>
</protein>
<feature type="region of interest" description="Disordered" evidence="1">
    <location>
        <begin position="51"/>
        <end position="71"/>
    </location>
</feature>
<evidence type="ECO:0000313" key="2">
    <source>
        <dbReference type="EMBL" id="PLN85062.1"/>
    </source>
</evidence>
<name>A0A2J5I5M3_9EURO</name>
<sequence>MASTEASVVLRSPDEWYTWFDNIRNIAKRNDVFECIDPSKEEEDLEAVIKKPKQPVLEDPEPNETKEQEASRLTRYTNQNTVYSLLEKNYRRQRTGLNAVDQAIRTSVDPCILNFIRNDESLYKSLCKLQERYKPTEDQYGEIILQRFKNACATPIKSTTVLQWINKVESAYFDCEAAELSEVTAKNAIKRILKATKTYDRDWTLQTEYYLTRNPSTVPEILRNLSLKVASKTSEKSSAAFATLNNQPDTGNKPKRSLPTCLCGSSHLPYFSSSCCSA</sequence>
<gene>
    <name evidence="2" type="ORF">BDW42DRAFT_161577</name>
</gene>
<dbReference type="Proteomes" id="UP000235023">
    <property type="component" value="Unassembled WGS sequence"/>
</dbReference>
<keyword evidence="3" id="KW-1185">Reference proteome</keyword>
<accession>A0A2J5I5M3</accession>
<reference evidence="3" key="1">
    <citation type="submission" date="2017-12" db="EMBL/GenBank/DDBJ databases">
        <authorList>
            <consortium name="DOE Joint Genome Institute"/>
            <person name="Mondo S.J."/>
            <person name="Kjaerbolling I."/>
            <person name="Vesth T.C."/>
            <person name="Frisvad J.C."/>
            <person name="Nybo J.L."/>
            <person name="Theobald S."/>
            <person name="Kuo A."/>
            <person name="Bowyer P."/>
            <person name="Matsuda Y."/>
            <person name="Lyhne E.K."/>
            <person name="Kogle M.E."/>
            <person name="Clum A."/>
            <person name="Lipzen A."/>
            <person name="Salamov A."/>
            <person name="Ngan C.Y."/>
            <person name="Daum C."/>
            <person name="Chiniquy J."/>
            <person name="Barry K."/>
            <person name="LaButti K."/>
            <person name="Haridas S."/>
            <person name="Simmons B.A."/>
            <person name="Magnuson J.K."/>
            <person name="Mortensen U.H."/>
            <person name="Larsen T.O."/>
            <person name="Grigoriev I.V."/>
            <person name="Baker S.E."/>
            <person name="Andersen M.R."/>
            <person name="Nordberg H.P."/>
            <person name="Cantor M.N."/>
            <person name="Hua S.X."/>
        </authorList>
    </citation>
    <scope>NUCLEOTIDE SEQUENCE [LARGE SCALE GENOMIC DNA]</scope>
    <source>
        <strain evidence="3">IBT 19404</strain>
    </source>
</reference>
<dbReference type="AlphaFoldDB" id="A0A2J5I5M3"/>
<evidence type="ECO:0000256" key="1">
    <source>
        <dbReference type="SAM" id="MobiDB-lite"/>
    </source>
</evidence>